<accession>A0A8S4GBH5</accession>
<dbReference type="Proteomes" id="UP000653454">
    <property type="component" value="Unassembled WGS sequence"/>
</dbReference>
<proteinExistence type="predicted"/>
<feature type="region of interest" description="Disordered" evidence="1">
    <location>
        <begin position="49"/>
        <end position="70"/>
    </location>
</feature>
<protein>
    <submittedName>
        <fullName evidence="3">(diamondback moth) hypothetical protein</fullName>
    </submittedName>
</protein>
<gene>
    <name evidence="3" type="ORF">PLXY2_LOCUS15467</name>
</gene>
<comment type="caution">
    <text evidence="3">The sequence shown here is derived from an EMBL/GenBank/DDBJ whole genome shotgun (WGS) entry which is preliminary data.</text>
</comment>
<keyword evidence="4" id="KW-1185">Reference proteome</keyword>
<evidence type="ECO:0000256" key="2">
    <source>
        <dbReference type="SAM" id="SignalP"/>
    </source>
</evidence>
<organism evidence="3 4">
    <name type="scientific">Plutella xylostella</name>
    <name type="common">Diamondback moth</name>
    <name type="synonym">Plutella maculipennis</name>
    <dbReference type="NCBI Taxonomy" id="51655"/>
    <lineage>
        <taxon>Eukaryota</taxon>
        <taxon>Metazoa</taxon>
        <taxon>Ecdysozoa</taxon>
        <taxon>Arthropoda</taxon>
        <taxon>Hexapoda</taxon>
        <taxon>Insecta</taxon>
        <taxon>Pterygota</taxon>
        <taxon>Neoptera</taxon>
        <taxon>Endopterygota</taxon>
        <taxon>Lepidoptera</taxon>
        <taxon>Glossata</taxon>
        <taxon>Ditrysia</taxon>
        <taxon>Yponomeutoidea</taxon>
        <taxon>Plutellidae</taxon>
        <taxon>Plutella</taxon>
    </lineage>
</organism>
<feature type="chain" id="PRO_5035739679" evidence="2">
    <location>
        <begin position="22"/>
        <end position="70"/>
    </location>
</feature>
<evidence type="ECO:0000313" key="4">
    <source>
        <dbReference type="Proteomes" id="UP000653454"/>
    </source>
</evidence>
<dbReference type="AlphaFoldDB" id="A0A8S4GBH5"/>
<dbReference type="EMBL" id="CAJHNJ030000194">
    <property type="protein sequence ID" value="CAG9137211.1"/>
    <property type="molecule type" value="Genomic_DNA"/>
</dbReference>
<feature type="signal peptide" evidence="2">
    <location>
        <begin position="1"/>
        <end position="21"/>
    </location>
</feature>
<reference evidence="3" key="1">
    <citation type="submission" date="2020-11" db="EMBL/GenBank/DDBJ databases">
        <authorList>
            <person name="Whiteford S."/>
        </authorList>
    </citation>
    <scope>NUCLEOTIDE SEQUENCE</scope>
</reference>
<keyword evidence="2" id="KW-0732">Signal</keyword>
<name>A0A8S4GBH5_PLUXY</name>
<sequence>MKISSAIIVLVVLSLKTKVFKQCVLPVMTYGAETWIVVDTDEPITFEVDEFSSGDHEQATQRGTPSCPLD</sequence>
<evidence type="ECO:0000313" key="3">
    <source>
        <dbReference type="EMBL" id="CAG9137211.1"/>
    </source>
</evidence>
<evidence type="ECO:0000256" key="1">
    <source>
        <dbReference type="SAM" id="MobiDB-lite"/>
    </source>
</evidence>